<dbReference type="InterPro" id="IPR007436">
    <property type="entry name" value="DUF485"/>
</dbReference>
<gene>
    <name evidence="2" type="ORF">X805_15580</name>
</gene>
<accession>A0A059KNL7</accession>
<keyword evidence="3" id="KW-1185">Reference proteome</keyword>
<evidence type="ECO:0000313" key="2">
    <source>
        <dbReference type="EMBL" id="KDB52824.1"/>
    </source>
</evidence>
<keyword evidence="1" id="KW-0812">Transmembrane</keyword>
<dbReference type="InterPro" id="IPR052959">
    <property type="entry name" value="Inner_membrane_assoc"/>
</dbReference>
<protein>
    <recommendedName>
        <fullName evidence="4">DUF485 domain-containing protein</fullName>
    </recommendedName>
</protein>
<evidence type="ECO:0008006" key="4">
    <source>
        <dbReference type="Google" id="ProtNLM"/>
    </source>
</evidence>
<keyword evidence="1" id="KW-1133">Transmembrane helix</keyword>
<dbReference type="eggNOG" id="COG3162">
    <property type="taxonomic scope" value="Bacteria"/>
</dbReference>
<comment type="caution">
    <text evidence="2">The sequence shown here is derived from an EMBL/GenBank/DDBJ whole genome shotgun (WGS) entry which is preliminary data.</text>
</comment>
<name>A0A059KNL7_9BURK</name>
<dbReference type="RefSeq" id="WP_037480241.1">
    <property type="nucleotide sequence ID" value="NZ_AZRA01000039.1"/>
</dbReference>
<dbReference type="EMBL" id="AZRA01000039">
    <property type="protein sequence ID" value="KDB52824.1"/>
    <property type="molecule type" value="Genomic_DNA"/>
</dbReference>
<proteinExistence type="predicted"/>
<dbReference type="PATRIC" id="fig|1286631.3.peg.1534"/>
<dbReference type="AlphaFoldDB" id="A0A059KNL7"/>
<dbReference type="Pfam" id="PF04341">
    <property type="entry name" value="DUF485"/>
    <property type="match status" value="1"/>
</dbReference>
<dbReference type="PANTHER" id="PTHR38598:SF1">
    <property type="entry name" value="INNER MEMBRANE PROTEIN YJCH"/>
    <property type="match status" value="1"/>
</dbReference>
<dbReference type="GO" id="GO:0005886">
    <property type="term" value="C:plasma membrane"/>
    <property type="evidence" value="ECO:0007669"/>
    <property type="project" value="TreeGrafter"/>
</dbReference>
<evidence type="ECO:0000313" key="3">
    <source>
        <dbReference type="Proteomes" id="UP000026714"/>
    </source>
</evidence>
<dbReference type="STRING" id="34103.SAMN05421778_11361"/>
<reference evidence="2 3" key="1">
    <citation type="journal article" date="2014" name="FEMS Microbiol. Ecol.">
        <title>Sphaerotilus natans encrusted with nanoball-shaped Fe(III) oxide minerals formed by nitrate-reducing mixotrophic Fe(II) oxidation.</title>
        <authorList>
            <person name="Park S."/>
            <person name="Kim D.H."/>
            <person name="Lee J.H."/>
            <person name="Hur H.G."/>
        </authorList>
    </citation>
    <scope>NUCLEOTIDE SEQUENCE [LARGE SCALE GENOMIC DNA]</scope>
    <source>
        <strain evidence="2 3">DSM 6575</strain>
    </source>
</reference>
<dbReference type="Proteomes" id="UP000026714">
    <property type="component" value="Unassembled WGS sequence"/>
</dbReference>
<sequence length="108" mass="12252">MSSDVYRRIQRHPKFQALVQRRSSFSWLLSFVVLGLFYGFILLVAFNPALMAMRLGGESSVVTFGPVAILSMFVLFWALTAVYVRRANGEFDDLTRELIEDATQGGRK</sequence>
<evidence type="ECO:0000256" key="1">
    <source>
        <dbReference type="SAM" id="Phobius"/>
    </source>
</evidence>
<keyword evidence="1" id="KW-0472">Membrane</keyword>
<feature type="transmembrane region" description="Helical" evidence="1">
    <location>
        <begin position="25"/>
        <end position="46"/>
    </location>
</feature>
<dbReference type="PANTHER" id="PTHR38598">
    <property type="entry name" value="INNER MEMBRANE PROTEIN YJCH"/>
    <property type="match status" value="1"/>
</dbReference>
<organism evidence="2 3">
    <name type="scientific">Sphaerotilus natans subsp. natans DSM 6575</name>
    <dbReference type="NCBI Taxonomy" id="1286631"/>
    <lineage>
        <taxon>Bacteria</taxon>
        <taxon>Pseudomonadati</taxon>
        <taxon>Pseudomonadota</taxon>
        <taxon>Betaproteobacteria</taxon>
        <taxon>Burkholderiales</taxon>
        <taxon>Sphaerotilaceae</taxon>
        <taxon>Sphaerotilus</taxon>
    </lineage>
</organism>
<feature type="transmembrane region" description="Helical" evidence="1">
    <location>
        <begin position="66"/>
        <end position="84"/>
    </location>
</feature>